<sequence>MDTTTLFLAIALILVVMATAFHVAGRGRRDQPYWGTWTVANLVLAAALTAYVFLDDLPRFFMATVPNGLLVLGFGMRWLAARQFGGRDTRNWMVWGPCALFVGLCAIPAVAGSYSAVYTIVNVILCATAFATAAEFWRDRADRLPSRIGLVFAYGIMGASFAVRVGQGLFAAGDIVRYLPEDTLLEIHLVVGVLHAVGAGAFALSLAYERGNLELRHAADHDALTGLLNRGAFEARLRRRLEHGCGNFALAVFDVDHFKGINDTYGHAAGDEALRTCAQVCRSIVRDGDMVARIGGEEFAVLLDGLSANEARATVERIRRTMKATIISAGERRFRISISAGIHHVGAGSRDFDALMRVADEGLYAAKNGGRDRIEEAAAMSA</sequence>
<dbReference type="GO" id="GO:0052621">
    <property type="term" value="F:diguanylate cyclase activity"/>
    <property type="evidence" value="ECO:0007669"/>
    <property type="project" value="UniProtKB-EC"/>
</dbReference>
<dbReference type="PANTHER" id="PTHR45138">
    <property type="entry name" value="REGULATORY COMPONENTS OF SENSORY TRANSDUCTION SYSTEM"/>
    <property type="match status" value="1"/>
</dbReference>
<dbReference type="Gene3D" id="3.30.70.270">
    <property type="match status" value="1"/>
</dbReference>
<dbReference type="EC" id="2.7.7.65" evidence="1"/>
<name>A0A6N1VM49_9HYPH</name>
<feature type="transmembrane region" description="Helical" evidence="3">
    <location>
        <begin position="187"/>
        <end position="208"/>
    </location>
</feature>
<dbReference type="PANTHER" id="PTHR45138:SF9">
    <property type="entry name" value="DIGUANYLATE CYCLASE DGCM-RELATED"/>
    <property type="match status" value="1"/>
</dbReference>
<dbReference type="SUPFAM" id="SSF55073">
    <property type="entry name" value="Nucleotide cyclase"/>
    <property type="match status" value="1"/>
</dbReference>
<reference evidence="5 6" key="1">
    <citation type="submission" date="2020-06" db="EMBL/GenBank/DDBJ databases">
        <title>Oricola thermophila sp. nov. isolated from a tidal sediments.</title>
        <authorList>
            <person name="Kwon K.K."/>
            <person name="Yang S.-H."/>
            <person name="Park M.-J."/>
        </authorList>
    </citation>
    <scope>NUCLEOTIDE SEQUENCE [LARGE SCALE GENOMIC DNA]</scope>
    <source>
        <strain evidence="5 6">MEBiC13590</strain>
    </source>
</reference>
<dbReference type="SMART" id="SM00267">
    <property type="entry name" value="GGDEF"/>
    <property type="match status" value="1"/>
</dbReference>
<keyword evidence="3" id="KW-0472">Membrane</keyword>
<keyword evidence="6" id="KW-1185">Reference proteome</keyword>
<keyword evidence="3" id="KW-1133">Transmembrane helix</keyword>
<protein>
    <recommendedName>
        <fullName evidence="1">diguanylate cyclase</fullName>
        <ecNumber evidence="1">2.7.7.65</ecNumber>
    </recommendedName>
</protein>
<dbReference type="AlphaFoldDB" id="A0A6N1VM49"/>
<organism evidence="5 6">
    <name type="scientific">Oricola thermophila</name>
    <dbReference type="NCBI Taxonomy" id="2742145"/>
    <lineage>
        <taxon>Bacteria</taxon>
        <taxon>Pseudomonadati</taxon>
        <taxon>Pseudomonadota</taxon>
        <taxon>Alphaproteobacteria</taxon>
        <taxon>Hyphomicrobiales</taxon>
        <taxon>Ahrensiaceae</taxon>
        <taxon>Oricola</taxon>
    </lineage>
</organism>
<accession>A0A6N1VM49</accession>
<evidence type="ECO:0000259" key="4">
    <source>
        <dbReference type="PROSITE" id="PS50887"/>
    </source>
</evidence>
<feature type="transmembrane region" description="Helical" evidence="3">
    <location>
        <begin position="117"/>
        <end position="137"/>
    </location>
</feature>
<dbReference type="Proteomes" id="UP000509367">
    <property type="component" value="Chromosome"/>
</dbReference>
<dbReference type="KEGG" id="orm:HTY61_18565"/>
<evidence type="ECO:0000313" key="5">
    <source>
        <dbReference type="EMBL" id="QKV20309.1"/>
    </source>
</evidence>
<evidence type="ECO:0000313" key="6">
    <source>
        <dbReference type="Proteomes" id="UP000509367"/>
    </source>
</evidence>
<feature type="transmembrane region" description="Helical" evidence="3">
    <location>
        <begin position="149"/>
        <end position="167"/>
    </location>
</feature>
<dbReference type="RefSeq" id="WP_175278200.1">
    <property type="nucleotide sequence ID" value="NZ_CP054836.1"/>
</dbReference>
<comment type="catalytic activity">
    <reaction evidence="2">
        <text>2 GTP = 3',3'-c-di-GMP + 2 diphosphate</text>
        <dbReference type="Rhea" id="RHEA:24898"/>
        <dbReference type="ChEBI" id="CHEBI:33019"/>
        <dbReference type="ChEBI" id="CHEBI:37565"/>
        <dbReference type="ChEBI" id="CHEBI:58805"/>
        <dbReference type="EC" id="2.7.7.65"/>
    </reaction>
</comment>
<evidence type="ECO:0000256" key="2">
    <source>
        <dbReference type="ARBA" id="ARBA00034247"/>
    </source>
</evidence>
<feature type="transmembrane region" description="Helical" evidence="3">
    <location>
        <begin position="6"/>
        <end position="24"/>
    </location>
</feature>
<proteinExistence type="predicted"/>
<dbReference type="Pfam" id="PF00990">
    <property type="entry name" value="GGDEF"/>
    <property type="match status" value="1"/>
</dbReference>
<dbReference type="NCBIfam" id="TIGR00254">
    <property type="entry name" value="GGDEF"/>
    <property type="match status" value="1"/>
</dbReference>
<dbReference type="InterPro" id="IPR050469">
    <property type="entry name" value="Diguanylate_Cyclase"/>
</dbReference>
<evidence type="ECO:0000256" key="1">
    <source>
        <dbReference type="ARBA" id="ARBA00012528"/>
    </source>
</evidence>
<dbReference type="FunFam" id="3.30.70.270:FF:000001">
    <property type="entry name" value="Diguanylate cyclase domain protein"/>
    <property type="match status" value="1"/>
</dbReference>
<evidence type="ECO:0000256" key="3">
    <source>
        <dbReference type="SAM" id="Phobius"/>
    </source>
</evidence>
<dbReference type="InterPro" id="IPR000160">
    <property type="entry name" value="GGDEF_dom"/>
</dbReference>
<dbReference type="InterPro" id="IPR029787">
    <property type="entry name" value="Nucleotide_cyclase"/>
</dbReference>
<dbReference type="EMBL" id="CP054836">
    <property type="protein sequence ID" value="QKV20309.1"/>
    <property type="molecule type" value="Genomic_DNA"/>
</dbReference>
<feature type="transmembrane region" description="Helical" evidence="3">
    <location>
        <begin position="36"/>
        <end position="54"/>
    </location>
</feature>
<dbReference type="PROSITE" id="PS50887">
    <property type="entry name" value="GGDEF"/>
    <property type="match status" value="1"/>
</dbReference>
<dbReference type="InterPro" id="IPR043128">
    <property type="entry name" value="Rev_trsase/Diguanyl_cyclase"/>
</dbReference>
<feature type="domain" description="GGDEF" evidence="4">
    <location>
        <begin position="246"/>
        <end position="379"/>
    </location>
</feature>
<gene>
    <name evidence="5" type="ORF">HTY61_18565</name>
</gene>
<feature type="transmembrane region" description="Helical" evidence="3">
    <location>
        <begin position="60"/>
        <end position="80"/>
    </location>
</feature>
<dbReference type="CDD" id="cd01949">
    <property type="entry name" value="GGDEF"/>
    <property type="match status" value="1"/>
</dbReference>
<keyword evidence="3" id="KW-0812">Transmembrane</keyword>
<feature type="transmembrane region" description="Helical" evidence="3">
    <location>
        <begin position="92"/>
        <end position="111"/>
    </location>
</feature>